<dbReference type="EMBL" id="CACVKT020007994">
    <property type="protein sequence ID" value="CAC5412344.1"/>
    <property type="molecule type" value="Genomic_DNA"/>
</dbReference>
<dbReference type="Gene3D" id="1.25.10.10">
    <property type="entry name" value="Leucine-rich Repeat Variant"/>
    <property type="match status" value="2"/>
</dbReference>
<feature type="coiled-coil region" evidence="2">
    <location>
        <begin position="246"/>
        <end position="287"/>
    </location>
</feature>
<feature type="region of interest" description="Disordered" evidence="3">
    <location>
        <begin position="1014"/>
        <end position="1034"/>
    </location>
</feature>
<dbReference type="GO" id="GO:0032367">
    <property type="term" value="P:intracellular cholesterol transport"/>
    <property type="evidence" value="ECO:0007669"/>
    <property type="project" value="InterPro"/>
</dbReference>
<dbReference type="InterPro" id="IPR040362">
    <property type="entry name" value="RELCH"/>
</dbReference>
<evidence type="ECO:0000256" key="1">
    <source>
        <dbReference type="PROSITE-ProRule" id="PRU00103"/>
    </source>
</evidence>
<keyword evidence="5" id="KW-1185">Reference proteome</keyword>
<feature type="compositionally biased region" description="Basic and acidic residues" evidence="3">
    <location>
        <begin position="392"/>
        <end position="405"/>
    </location>
</feature>
<evidence type="ECO:0000256" key="3">
    <source>
        <dbReference type="SAM" id="MobiDB-lite"/>
    </source>
</evidence>
<dbReference type="AlphaFoldDB" id="A0A6J8DYH1"/>
<dbReference type="SUPFAM" id="SSF48371">
    <property type="entry name" value="ARM repeat"/>
    <property type="match status" value="1"/>
</dbReference>
<organism evidence="4 5">
    <name type="scientific">Mytilus coruscus</name>
    <name type="common">Sea mussel</name>
    <dbReference type="NCBI Taxonomy" id="42192"/>
    <lineage>
        <taxon>Eukaryota</taxon>
        <taxon>Metazoa</taxon>
        <taxon>Spiralia</taxon>
        <taxon>Lophotrochozoa</taxon>
        <taxon>Mollusca</taxon>
        <taxon>Bivalvia</taxon>
        <taxon>Autobranchia</taxon>
        <taxon>Pteriomorphia</taxon>
        <taxon>Mytilida</taxon>
        <taxon>Mytiloidea</taxon>
        <taxon>Mytilidae</taxon>
        <taxon>Mytilinae</taxon>
        <taxon>Mytilus</taxon>
    </lineage>
</organism>
<dbReference type="Proteomes" id="UP000507470">
    <property type="component" value="Unassembled WGS sequence"/>
</dbReference>
<evidence type="ECO:0000313" key="5">
    <source>
        <dbReference type="Proteomes" id="UP000507470"/>
    </source>
</evidence>
<name>A0A6J8DYH1_MYTCO</name>
<proteinExistence type="predicted"/>
<evidence type="ECO:0000313" key="4">
    <source>
        <dbReference type="EMBL" id="CAC5412344.1"/>
    </source>
</evidence>
<accession>A0A6J8DYH1</accession>
<evidence type="ECO:0000256" key="2">
    <source>
        <dbReference type="SAM" id="Coils"/>
    </source>
</evidence>
<feature type="region of interest" description="Disordered" evidence="3">
    <location>
        <begin position="135"/>
        <end position="157"/>
    </location>
</feature>
<dbReference type="PANTHER" id="PTHR32059">
    <property type="entry name" value="RAB11-BINDING PROTEIN RELCH"/>
    <property type="match status" value="1"/>
</dbReference>
<dbReference type="PROSITE" id="PS50896">
    <property type="entry name" value="LISH"/>
    <property type="match status" value="1"/>
</dbReference>
<sequence>MADCPNTNPFLDDDSISEEYTVIQTSKSEETTEMTLDSLASRLLKENLLLTALELHTELTELGREVPRLRDYFSNPGNFERTKEDLTSPTLQRASSIQTFDSLDFARYSDDVLEFELRKAQDTIKSLRASLTKEAETDSVPAEQVNEDNITPNKDDPIKPLERKALNFLVNEYLLQNNYKLTSVTFSEENEEQDFEVWDDVGLNIARPPDLLHLYKDFGSHTAPLVETCSVGCMVCFEDERIAAIQEQHKLMCQEMEIRISQLEIELDCCKIEKDQLMLQLEDYKSNTYNNDKVIHSTPSKPLDSTKKSDNLDHVSLNLSENSVDIVENGMFSIREMGDGSETLSVNQITCDSVSESSETNQNEDRNTNENTSEMDQNVEQTIETTEGTQSLKEKPPDKGQYREKNLSRKTSVAFQRALQDVCFHVSKDNRLINEVSQIVGSDTDTVVLMLSRCLPHIVPNVLLAKREELIPLIICTAMLHPNSKDRDRLLNILFNLIKKPDEEQRNMILTGIVAFAQHVGQQRLEEELLPQCWEQINHKYPERRILVAEACGALSPYIPNELLSSLVLSMLQQMLMDDKDDDVREAVIRSLGLIVGFIQNPDKYTQGYELLKMALKDTSEKVVIATQHVFLPSFAMWACDLDKLQHNLIHSILRDLEDMCAAGAKRASTSQTIPLNEGRFLLLLSSLKELVTFLYISVISSGPYLDKDIDCDIPQLDEFQFPKSSSPLTDLNVIIGDSGELSSLVHRFQNHLSQEWFEPWDSFNWVVNNFIPRLLEVVMGSGLSMPKVISQLCSCFLTISRTFGKVFVEKKVRPKFIELLIQNDDEDVNSYMRSKQTALTTSIVPVYASGVLTAFSSEEDKQQLCQFLQEILCTLSLYQAPLESLKSAISVLSCDSTNHDLLLTVLWDGVVHTSAQVRASAARLFELLVKGVNESLVSSRVFPALVTLGNDPEILVRTSTIPALGAIIENVTVREMLDRAYMQFLTFMDDSAYRDEHKVHIELIHTLARVGPNTEPKHRTCNPRTNYPSQSGT</sequence>
<gene>
    <name evidence="4" type="ORF">MCOR_45332</name>
</gene>
<feature type="region of interest" description="Disordered" evidence="3">
    <location>
        <begin position="352"/>
        <end position="405"/>
    </location>
</feature>
<dbReference type="InterPro" id="IPR006594">
    <property type="entry name" value="LisH"/>
</dbReference>
<protein>
    <submittedName>
        <fullName evidence="4">RAB11-binding protein RELCH,RAB11-binding protein RELCH homolog</fullName>
    </submittedName>
</protein>
<dbReference type="InterPro" id="IPR011989">
    <property type="entry name" value="ARM-like"/>
</dbReference>
<dbReference type="PANTHER" id="PTHR32059:SF0">
    <property type="entry name" value="RAB11-BINDING PROTEIN RELCH"/>
    <property type="match status" value="1"/>
</dbReference>
<dbReference type="SMART" id="SM00667">
    <property type="entry name" value="LisH"/>
    <property type="match status" value="1"/>
</dbReference>
<dbReference type="OrthoDB" id="1695393at2759"/>
<feature type="compositionally biased region" description="Polar residues" evidence="3">
    <location>
        <begin position="369"/>
        <end position="391"/>
    </location>
</feature>
<feature type="compositionally biased region" description="Polar residues" evidence="3">
    <location>
        <begin position="1023"/>
        <end position="1034"/>
    </location>
</feature>
<keyword evidence="2" id="KW-0175">Coiled coil</keyword>
<feature type="repeat" description="HEAT" evidence="1">
    <location>
        <begin position="942"/>
        <end position="980"/>
    </location>
</feature>
<dbReference type="GO" id="GO:0055037">
    <property type="term" value="C:recycling endosome"/>
    <property type="evidence" value="ECO:0007669"/>
    <property type="project" value="TreeGrafter"/>
</dbReference>
<reference evidence="4 5" key="1">
    <citation type="submission" date="2020-06" db="EMBL/GenBank/DDBJ databases">
        <authorList>
            <person name="Li R."/>
            <person name="Bekaert M."/>
        </authorList>
    </citation>
    <scope>NUCLEOTIDE SEQUENCE [LARGE SCALE GENOMIC DNA]</scope>
    <source>
        <strain evidence="5">wild</strain>
    </source>
</reference>
<dbReference type="PROSITE" id="PS50077">
    <property type="entry name" value="HEAT_REPEAT"/>
    <property type="match status" value="1"/>
</dbReference>
<feature type="compositionally biased region" description="Polar residues" evidence="3">
    <location>
        <begin position="352"/>
        <end position="361"/>
    </location>
</feature>
<dbReference type="GO" id="GO:0005802">
    <property type="term" value="C:trans-Golgi network"/>
    <property type="evidence" value="ECO:0007669"/>
    <property type="project" value="InterPro"/>
</dbReference>
<dbReference type="InterPro" id="IPR016024">
    <property type="entry name" value="ARM-type_fold"/>
</dbReference>
<dbReference type="InterPro" id="IPR021133">
    <property type="entry name" value="HEAT_type_2"/>
</dbReference>